<accession>A0A0F6QG08</accession>
<feature type="non-terminal residue" evidence="1">
    <location>
        <position position="1"/>
    </location>
</feature>
<protein>
    <submittedName>
        <fullName evidence="1">Polyprotein</fullName>
    </submittedName>
</protein>
<reference evidence="1" key="1">
    <citation type="submission" date="2014-12" db="EMBL/GenBank/DDBJ databases">
        <title>Identification of the movement protein of Sugarcane streak mosaic virus, a Poacevirus.</title>
        <authorList>
            <person name="Xu J."/>
            <person name="Cheng G."/>
            <person name="Peng L."/>
            <person name="Chai Z."/>
            <person name="Cheng W."/>
            <person name="Zhai Y."/>
            <person name="Deng Y."/>
            <person name="Zheng Y."/>
            <person name="Zhu H."/>
        </authorList>
    </citation>
    <scope>NUCLEOTIDE SEQUENCE</scope>
    <source>
        <strain evidence="1">SCSMV-FJ</strain>
    </source>
</reference>
<dbReference type="EMBL" id="KP256811">
    <property type="protein sequence ID" value="AKD44020.1"/>
    <property type="molecule type" value="Genomic_RNA"/>
</dbReference>
<evidence type="ECO:0000313" key="1">
    <source>
        <dbReference type="EMBL" id="AKD44020.1"/>
    </source>
</evidence>
<name>A0A0F6QG08_9POTY</name>
<sequence>GVLPDLRRMIASADFFEQTLIARPRWLVHILISPSQIWAISQAATKYRTAESLLRNHPDIAVALAGLVKISHNFHLSLRTAQVIDNYFDTLNQISQSARVLTGPHYEFFQVITAQYAATRYSTNAIALMDQFGEEKHYRRIRRAIQTDYSRVINRIWAVKQIIFREIELMGYLHSRQSKSTYKRYAHIIGTWLNTGSYTFERGTIEHQEYTSELDLDLSPAVRNMAERFYENSRIRNCNTNSSIMHQVERSFLIHRCWPLRRGFIIGLLRSSDH</sequence>
<proteinExistence type="predicted"/>
<organism evidence="1">
    <name type="scientific">Sugarcane streak mosaic virus</name>
    <dbReference type="NCBI Taxonomy" id="53954"/>
    <lineage>
        <taxon>Viruses</taxon>
        <taxon>Riboviria</taxon>
        <taxon>Orthornavirae</taxon>
        <taxon>Pisuviricota</taxon>
        <taxon>Stelpaviricetes</taxon>
        <taxon>Patatavirales</taxon>
        <taxon>Potyviridae</taxon>
        <taxon>Poacevirus</taxon>
        <taxon>Poacevirus sacchari</taxon>
    </lineage>
</organism>